<dbReference type="EMBL" id="AP018005">
    <property type="protein sequence ID" value="BBB15135.1"/>
    <property type="molecule type" value="Genomic_DNA"/>
</dbReference>
<dbReference type="GO" id="GO:0000160">
    <property type="term" value="P:phosphorelay signal transduction system"/>
    <property type="evidence" value="ECO:0007669"/>
    <property type="project" value="InterPro"/>
</dbReference>
<protein>
    <submittedName>
        <fullName evidence="4">Two component transcriptional regulator winged helix family</fullName>
    </submittedName>
</protein>
<sequence length="210" mass="24282">MKVEQQEQQEIIENHQIIKEALVVEDDNICEYLLCNYLSNLDYRVEVANKASAAIQLIQSKPYTLIITDLGLPDQSGEAVIQAARMCELNQATPLIVCSAHGDLQAKKYLDLGADKVLVKPILEKNLVEVMEKCFLVPGYQRKFYYQFKILLKQLKELIEGKEQLFFSELEIDDFIQSLRHITQKSTQIRDEYQQWAKKLGSKEMISFSF</sequence>
<evidence type="ECO:0000259" key="3">
    <source>
        <dbReference type="PROSITE" id="PS50110"/>
    </source>
</evidence>
<keyword evidence="5" id="KW-1185">Reference proteome</keyword>
<name>A0A2Z5UVQ0_9COXI</name>
<feature type="domain" description="Response regulatory" evidence="3">
    <location>
        <begin position="20"/>
        <end position="135"/>
    </location>
</feature>
<evidence type="ECO:0000256" key="2">
    <source>
        <dbReference type="PROSITE-ProRule" id="PRU00169"/>
    </source>
</evidence>
<dbReference type="Gene3D" id="3.40.50.2300">
    <property type="match status" value="1"/>
</dbReference>
<dbReference type="InterPro" id="IPR011006">
    <property type="entry name" value="CheY-like_superfamily"/>
</dbReference>
<dbReference type="InterPro" id="IPR050595">
    <property type="entry name" value="Bact_response_regulator"/>
</dbReference>
<keyword evidence="1 2" id="KW-0597">Phosphoprotein</keyword>
<evidence type="ECO:0000313" key="4">
    <source>
        <dbReference type="EMBL" id="BBB15135.1"/>
    </source>
</evidence>
<dbReference type="SUPFAM" id="SSF52172">
    <property type="entry name" value="CheY-like"/>
    <property type="match status" value="1"/>
</dbReference>
<dbReference type="Proteomes" id="UP000282483">
    <property type="component" value="Chromosome"/>
</dbReference>
<organism evidence="4 5">
    <name type="scientific">Candidatus Rickettsiella viridis</name>
    <dbReference type="NCBI Taxonomy" id="676208"/>
    <lineage>
        <taxon>Bacteria</taxon>
        <taxon>Pseudomonadati</taxon>
        <taxon>Pseudomonadota</taxon>
        <taxon>Gammaproteobacteria</taxon>
        <taxon>Legionellales</taxon>
        <taxon>Coxiellaceae</taxon>
        <taxon>Rickettsiella</taxon>
    </lineage>
</organism>
<proteinExistence type="predicted"/>
<dbReference type="KEGG" id="rvi:RVIR1_06360"/>
<dbReference type="OrthoDB" id="5634458at2"/>
<evidence type="ECO:0000256" key="1">
    <source>
        <dbReference type="ARBA" id="ARBA00022553"/>
    </source>
</evidence>
<dbReference type="CDD" id="cd17546">
    <property type="entry name" value="REC_hyHK_CKI1_RcsC-like"/>
    <property type="match status" value="1"/>
</dbReference>
<evidence type="ECO:0000313" key="5">
    <source>
        <dbReference type="Proteomes" id="UP000282483"/>
    </source>
</evidence>
<accession>A0A2Z5UVQ0</accession>
<dbReference type="PANTHER" id="PTHR44591">
    <property type="entry name" value="STRESS RESPONSE REGULATOR PROTEIN 1"/>
    <property type="match status" value="1"/>
</dbReference>
<gene>
    <name evidence="4" type="ORF">RVIR1_06360</name>
</gene>
<reference evidence="4 5" key="1">
    <citation type="submission" date="2017-03" db="EMBL/GenBank/DDBJ databases">
        <title>The genome sequence of Candidatus Rickettsiella viridis.</title>
        <authorList>
            <person name="Nikoh N."/>
            <person name="Tsuchida T."/>
            <person name="Yamaguchi K."/>
            <person name="Maeda T."/>
            <person name="Shigenobu S."/>
            <person name="Fukatsu T."/>
        </authorList>
    </citation>
    <scope>NUCLEOTIDE SEQUENCE [LARGE SCALE GENOMIC DNA]</scope>
    <source>
        <strain evidence="4 5">Ap-RA04</strain>
    </source>
</reference>
<dbReference type="PANTHER" id="PTHR44591:SF3">
    <property type="entry name" value="RESPONSE REGULATORY DOMAIN-CONTAINING PROTEIN"/>
    <property type="match status" value="1"/>
</dbReference>
<dbReference type="Pfam" id="PF00072">
    <property type="entry name" value="Response_reg"/>
    <property type="match status" value="1"/>
</dbReference>
<dbReference type="PROSITE" id="PS50110">
    <property type="entry name" value="RESPONSE_REGULATORY"/>
    <property type="match status" value="1"/>
</dbReference>
<dbReference type="AlphaFoldDB" id="A0A2Z5UVQ0"/>
<dbReference type="SMART" id="SM00448">
    <property type="entry name" value="REC"/>
    <property type="match status" value="1"/>
</dbReference>
<dbReference type="InterPro" id="IPR001789">
    <property type="entry name" value="Sig_transdc_resp-reg_receiver"/>
</dbReference>
<feature type="modified residue" description="4-aspartylphosphate" evidence="2">
    <location>
        <position position="69"/>
    </location>
</feature>
<dbReference type="RefSeq" id="WP_126322619.1">
    <property type="nucleotide sequence ID" value="NZ_AP018005.1"/>
</dbReference>